<evidence type="ECO:0000313" key="3">
    <source>
        <dbReference type="EMBL" id="ORZ02782.1"/>
    </source>
</evidence>
<dbReference type="GO" id="GO:0070971">
    <property type="term" value="C:endoplasmic reticulum exit site"/>
    <property type="evidence" value="ECO:0007669"/>
    <property type="project" value="TreeGrafter"/>
</dbReference>
<feature type="compositionally biased region" description="Low complexity" evidence="1">
    <location>
        <begin position="201"/>
        <end position="211"/>
    </location>
</feature>
<dbReference type="PANTHER" id="PTHR15335">
    <property type="entry name" value="PROTEIN TFG"/>
    <property type="match status" value="1"/>
</dbReference>
<dbReference type="InParanoid" id="A0A1X2HT55"/>
<dbReference type="GO" id="GO:0042802">
    <property type="term" value="F:identical protein binding"/>
    <property type="evidence" value="ECO:0007669"/>
    <property type="project" value="InterPro"/>
</dbReference>
<dbReference type="OMA" id="YAIRQYK"/>
<dbReference type="STRING" id="13706.A0A1X2HT55"/>
<gene>
    <name evidence="3" type="ORF">BCR43DRAFT_482154</name>
</gene>
<organism evidence="3 4">
    <name type="scientific">Syncephalastrum racemosum</name>
    <name type="common">Filamentous fungus</name>
    <dbReference type="NCBI Taxonomy" id="13706"/>
    <lineage>
        <taxon>Eukaryota</taxon>
        <taxon>Fungi</taxon>
        <taxon>Fungi incertae sedis</taxon>
        <taxon>Mucoromycota</taxon>
        <taxon>Mucoromycotina</taxon>
        <taxon>Mucoromycetes</taxon>
        <taxon>Mucorales</taxon>
        <taxon>Syncephalastraceae</taxon>
        <taxon>Syncephalastrum</taxon>
    </lineage>
</organism>
<dbReference type="GO" id="GO:0048208">
    <property type="term" value="P:COPII vesicle coating"/>
    <property type="evidence" value="ECO:0007669"/>
    <property type="project" value="InterPro"/>
</dbReference>
<feature type="compositionally biased region" description="Polar residues" evidence="1">
    <location>
        <begin position="129"/>
        <end position="149"/>
    </location>
</feature>
<feature type="compositionally biased region" description="Polar residues" evidence="1">
    <location>
        <begin position="157"/>
        <end position="166"/>
    </location>
</feature>
<evidence type="ECO:0000259" key="2">
    <source>
        <dbReference type="PROSITE" id="PS51745"/>
    </source>
</evidence>
<dbReference type="Gene3D" id="3.10.20.90">
    <property type="entry name" value="Phosphatidylinositol 3-kinase Catalytic Subunit, Chain A, domain 1"/>
    <property type="match status" value="1"/>
</dbReference>
<dbReference type="PROSITE" id="PS51745">
    <property type="entry name" value="PB1"/>
    <property type="match status" value="1"/>
</dbReference>
<reference evidence="3 4" key="1">
    <citation type="submission" date="2016-07" db="EMBL/GenBank/DDBJ databases">
        <title>Pervasive Adenine N6-methylation of Active Genes in Fungi.</title>
        <authorList>
            <consortium name="DOE Joint Genome Institute"/>
            <person name="Mondo S.J."/>
            <person name="Dannebaum R.O."/>
            <person name="Kuo R.C."/>
            <person name="Labutti K."/>
            <person name="Haridas S."/>
            <person name="Kuo A."/>
            <person name="Salamov A."/>
            <person name="Ahrendt S.R."/>
            <person name="Lipzen A."/>
            <person name="Sullivan W."/>
            <person name="Andreopoulos W.B."/>
            <person name="Clum A."/>
            <person name="Lindquist E."/>
            <person name="Daum C."/>
            <person name="Ramamoorthy G.K."/>
            <person name="Gryganskyi A."/>
            <person name="Culley D."/>
            <person name="Magnuson J.K."/>
            <person name="James T.Y."/>
            <person name="O'Malley M.A."/>
            <person name="Stajich J.E."/>
            <person name="Spatafora J.W."/>
            <person name="Visel A."/>
            <person name="Grigoriev I.V."/>
        </authorList>
    </citation>
    <scope>NUCLEOTIDE SEQUENCE [LARGE SCALE GENOMIC DNA]</scope>
    <source>
        <strain evidence="3 4">NRRL 2496</strain>
    </source>
</reference>
<feature type="region of interest" description="Disordered" evidence="1">
    <location>
        <begin position="93"/>
        <end position="256"/>
    </location>
</feature>
<protein>
    <recommendedName>
        <fullName evidence="2">PB1 domain-containing protein</fullName>
    </recommendedName>
</protein>
<sequence length="256" mass="28392">MMHRLFKHKLSSPENVILKYVDDEGDLVSMEDDTDVNHAISQSRLLKITVSDKKHRAEQDKEQDDAAIYLMADLQAQLTALRDTLNKLLEQEQRADRTAIKPPSPSSTREKTYRQLSAAELAEFEERQQQQLASQTSGPAPQHTASLSPQRPPPSATPTNLPSHPTQHPAPPRPSGSVHASAPPPFRPSATGSSVYPLPEQQQQQQQQQQQGPPSTQPFHNYPVHPPRQPHAPAYPPRPPGVPQSPMTGGMPQGWR</sequence>
<evidence type="ECO:0000256" key="1">
    <source>
        <dbReference type="SAM" id="MobiDB-lite"/>
    </source>
</evidence>
<dbReference type="InterPro" id="IPR000270">
    <property type="entry name" value="PB1_dom"/>
</dbReference>
<proteinExistence type="predicted"/>
<dbReference type="OrthoDB" id="1594986at2759"/>
<dbReference type="SUPFAM" id="SSF54277">
    <property type="entry name" value="CAD &amp; PB1 domains"/>
    <property type="match status" value="1"/>
</dbReference>
<dbReference type="PANTHER" id="PTHR15335:SF7">
    <property type="entry name" value="PROTEIN TFG"/>
    <property type="match status" value="1"/>
</dbReference>
<accession>A0A1X2HT55</accession>
<feature type="compositionally biased region" description="Pro residues" evidence="1">
    <location>
        <begin position="224"/>
        <end position="243"/>
    </location>
</feature>
<comment type="caution">
    <text evidence="3">The sequence shown here is derived from an EMBL/GenBank/DDBJ whole genome shotgun (WGS) entry which is preliminary data.</text>
</comment>
<keyword evidence="4" id="KW-1185">Reference proteome</keyword>
<dbReference type="AlphaFoldDB" id="A0A1X2HT55"/>
<name>A0A1X2HT55_SYNRA</name>
<dbReference type="Pfam" id="PF00564">
    <property type="entry name" value="PB1"/>
    <property type="match status" value="1"/>
</dbReference>
<feature type="domain" description="PB1" evidence="2">
    <location>
        <begin position="1"/>
        <end position="53"/>
    </location>
</feature>
<dbReference type="EMBL" id="MCGN01000001">
    <property type="protein sequence ID" value="ORZ02782.1"/>
    <property type="molecule type" value="Genomic_DNA"/>
</dbReference>
<dbReference type="InterPro" id="IPR053793">
    <property type="entry name" value="PB1-like"/>
</dbReference>
<dbReference type="Proteomes" id="UP000242180">
    <property type="component" value="Unassembled WGS sequence"/>
</dbReference>
<dbReference type="InterPro" id="IPR033512">
    <property type="entry name" value="TFG"/>
</dbReference>
<evidence type="ECO:0000313" key="4">
    <source>
        <dbReference type="Proteomes" id="UP000242180"/>
    </source>
</evidence>